<dbReference type="InterPro" id="IPR029061">
    <property type="entry name" value="THDP-binding"/>
</dbReference>
<reference evidence="3 4" key="1">
    <citation type="submission" date="2018-11" db="EMBL/GenBank/DDBJ databases">
        <title>Taxonoimc description of Halomarina strain SPP-AMP-1.</title>
        <authorList>
            <person name="Pal Y."/>
            <person name="Srinivasana K."/>
            <person name="Verma A."/>
            <person name="Kumar P."/>
        </authorList>
    </citation>
    <scope>NUCLEOTIDE SEQUENCE [LARGE SCALE GENOMIC DNA]</scope>
    <source>
        <strain evidence="3 4">SPP-AMP-1</strain>
    </source>
</reference>
<dbReference type="OrthoDB" id="25266at2157"/>
<comment type="caution">
    <text evidence="3">The sequence shown here is derived from an EMBL/GenBank/DDBJ whole genome shotgun (WGS) entry which is preliminary data.</text>
</comment>
<feature type="domain" description="Dehydrogenase E1 component" evidence="2">
    <location>
        <begin position="26"/>
        <end position="313"/>
    </location>
</feature>
<dbReference type="Gene3D" id="3.40.50.970">
    <property type="match status" value="1"/>
</dbReference>
<gene>
    <name evidence="3" type="ORF">EIK79_17480</name>
</gene>
<dbReference type="Proteomes" id="UP000282322">
    <property type="component" value="Unassembled WGS sequence"/>
</dbReference>
<keyword evidence="4" id="KW-1185">Reference proteome</keyword>
<dbReference type="PANTHER" id="PTHR43380:SF1">
    <property type="entry name" value="2-OXOISOVALERATE DEHYDROGENASE SUBUNIT ALPHA, MITOCHONDRIAL"/>
    <property type="match status" value="1"/>
</dbReference>
<dbReference type="GO" id="GO:0009083">
    <property type="term" value="P:branched-chain amino acid catabolic process"/>
    <property type="evidence" value="ECO:0007669"/>
    <property type="project" value="TreeGrafter"/>
</dbReference>
<name>A0A3P3R2S0_9EURY</name>
<keyword evidence="1" id="KW-0560">Oxidoreductase</keyword>
<evidence type="ECO:0000259" key="2">
    <source>
        <dbReference type="Pfam" id="PF00676"/>
    </source>
</evidence>
<dbReference type="CDD" id="cd02000">
    <property type="entry name" value="TPP_E1_PDC_ADC_BCADC"/>
    <property type="match status" value="1"/>
</dbReference>
<accession>A0A3P3R2S0</accession>
<dbReference type="AlphaFoldDB" id="A0A3P3R2S0"/>
<evidence type="ECO:0000256" key="1">
    <source>
        <dbReference type="ARBA" id="ARBA00023002"/>
    </source>
</evidence>
<keyword evidence="3" id="KW-0670">Pyruvate</keyword>
<sequence length="350" mass="39083">MHRVITENDVADTSFDAEETRAILREMVRARTFDERAVALQRRGWMSGYPPFNGQEASQVGGAYALRDTDWLVPTYRSNAMQLARGIPLSDILRFRRGHPEYHSDPDCPVFPQAVPIATQTLHAVGIGMAIDYDDSSETPRVLCYLGDGATSEGDFHEALNFAGVFDAPVVFFCENNHWAISLPRDRQTAAPTIAAKADAYGIEGMRVDGNDPLAVAETAANALDHADNGEPVLVESLTYRQGPHTTSDDPDRYRDDVALPDWRTADPIERFEEYLREQDIITDGFVDDIEQQTREQISSAVETIEETETESPEDVFDPVYADLPPRLRQQAHFFSARVSEAHPPAKNLD</sequence>
<dbReference type="InterPro" id="IPR050771">
    <property type="entry name" value="Alpha-ketoacid_DH_E1_comp"/>
</dbReference>
<dbReference type="GO" id="GO:0016624">
    <property type="term" value="F:oxidoreductase activity, acting on the aldehyde or oxo group of donors, disulfide as acceptor"/>
    <property type="evidence" value="ECO:0007669"/>
    <property type="project" value="InterPro"/>
</dbReference>
<dbReference type="InterPro" id="IPR001017">
    <property type="entry name" value="DH_E1"/>
</dbReference>
<protein>
    <submittedName>
        <fullName evidence="3">Pyruvate dehydrogenase (Acetyl-transferring) E1 component subunit alpha</fullName>
    </submittedName>
</protein>
<dbReference type="Pfam" id="PF00676">
    <property type="entry name" value="E1_dh"/>
    <property type="match status" value="1"/>
</dbReference>
<dbReference type="SUPFAM" id="SSF52518">
    <property type="entry name" value="Thiamin diphosphate-binding fold (THDP-binding)"/>
    <property type="match status" value="1"/>
</dbReference>
<organism evidence="3 4">
    <name type="scientific">Halocatena pleomorpha</name>
    <dbReference type="NCBI Taxonomy" id="1785090"/>
    <lineage>
        <taxon>Archaea</taxon>
        <taxon>Methanobacteriati</taxon>
        <taxon>Methanobacteriota</taxon>
        <taxon>Stenosarchaea group</taxon>
        <taxon>Halobacteria</taxon>
        <taxon>Halobacteriales</taxon>
        <taxon>Natronomonadaceae</taxon>
        <taxon>Halocatena</taxon>
    </lineage>
</organism>
<dbReference type="EMBL" id="RRCH01000050">
    <property type="protein sequence ID" value="RRJ27624.1"/>
    <property type="molecule type" value="Genomic_DNA"/>
</dbReference>
<evidence type="ECO:0000313" key="3">
    <source>
        <dbReference type="EMBL" id="RRJ27624.1"/>
    </source>
</evidence>
<dbReference type="GO" id="GO:0044272">
    <property type="term" value="P:sulfur compound biosynthetic process"/>
    <property type="evidence" value="ECO:0007669"/>
    <property type="project" value="UniProtKB-ARBA"/>
</dbReference>
<evidence type="ECO:0000313" key="4">
    <source>
        <dbReference type="Proteomes" id="UP000282322"/>
    </source>
</evidence>
<proteinExistence type="predicted"/>
<dbReference type="RefSeq" id="WP_124957047.1">
    <property type="nucleotide sequence ID" value="NZ_RRCH01000050.1"/>
</dbReference>
<dbReference type="PANTHER" id="PTHR43380">
    <property type="entry name" value="2-OXOISOVALERATE DEHYDROGENASE SUBUNIT ALPHA, MITOCHONDRIAL"/>
    <property type="match status" value="1"/>
</dbReference>